<feature type="signal peptide" evidence="5">
    <location>
        <begin position="1"/>
        <end position="21"/>
    </location>
</feature>
<dbReference type="AlphaFoldDB" id="L8GHF6"/>
<accession>L8GHF6</accession>
<evidence type="ECO:0000313" key="8">
    <source>
        <dbReference type="Proteomes" id="UP000011083"/>
    </source>
</evidence>
<feature type="compositionally biased region" description="Acidic residues" evidence="4">
    <location>
        <begin position="275"/>
        <end position="285"/>
    </location>
</feature>
<evidence type="ECO:0000256" key="4">
    <source>
        <dbReference type="SAM" id="MobiDB-lite"/>
    </source>
</evidence>
<keyword evidence="8" id="KW-1185">Reference proteome</keyword>
<evidence type="ECO:0000256" key="1">
    <source>
        <dbReference type="ARBA" id="ARBA00022741"/>
    </source>
</evidence>
<dbReference type="SMART" id="SM00219">
    <property type="entry name" value="TyrKc"/>
    <property type="match status" value="1"/>
</dbReference>
<reference evidence="7 8" key="1">
    <citation type="journal article" date="2013" name="Genome Biol.">
        <title>Genome of Acanthamoeba castellanii highlights extensive lateral gene transfer and early evolution of tyrosine kinase signaling.</title>
        <authorList>
            <person name="Clarke M."/>
            <person name="Lohan A.J."/>
            <person name="Liu B."/>
            <person name="Lagkouvardos I."/>
            <person name="Roy S."/>
            <person name="Zafar N."/>
            <person name="Bertelli C."/>
            <person name="Schilde C."/>
            <person name="Kianianmomeni A."/>
            <person name="Burglin T.R."/>
            <person name="Frech C."/>
            <person name="Turcotte B."/>
            <person name="Kopec K.O."/>
            <person name="Synnott J.M."/>
            <person name="Choo C."/>
            <person name="Paponov I."/>
            <person name="Finkler A."/>
            <person name="Soon Heng Tan C."/>
            <person name="Hutchins A.P."/>
            <person name="Weinmeier T."/>
            <person name="Rattei T."/>
            <person name="Chu J.S."/>
            <person name="Gimenez G."/>
            <person name="Irimia M."/>
            <person name="Rigden D.J."/>
            <person name="Fitzpatrick D.A."/>
            <person name="Lorenzo-Morales J."/>
            <person name="Bateman A."/>
            <person name="Chiu C.H."/>
            <person name="Tang P."/>
            <person name="Hegemann P."/>
            <person name="Fromm H."/>
            <person name="Raoult D."/>
            <person name="Greub G."/>
            <person name="Miranda-Saavedra D."/>
            <person name="Chen N."/>
            <person name="Nash P."/>
            <person name="Ginger M.L."/>
            <person name="Horn M."/>
            <person name="Schaap P."/>
            <person name="Caler L."/>
            <person name="Loftus B."/>
        </authorList>
    </citation>
    <scope>NUCLEOTIDE SEQUENCE [LARGE SCALE GENOMIC DNA]</scope>
    <source>
        <strain evidence="7 8">Neff</strain>
    </source>
</reference>
<feature type="compositionally biased region" description="Low complexity" evidence="4">
    <location>
        <begin position="544"/>
        <end position="571"/>
    </location>
</feature>
<dbReference type="InterPro" id="IPR001245">
    <property type="entry name" value="Ser-Thr/Tyr_kinase_cat_dom"/>
</dbReference>
<feature type="compositionally biased region" description="Basic and acidic residues" evidence="4">
    <location>
        <begin position="305"/>
        <end position="333"/>
    </location>
</feature>
<dbReference type="SUPFAM" id="SSF56112">
    <property type="entry name" value="Protein kinase-like (PK-like)"/>
    <property type="match status" value="1"/>
</dbReference>
<proteinExistence type="predicted"/>
<feature type="compositionally biased region" description="Polar residues" evidence="4">
    <location>
        <begin position="574"/>
        <end position="589"/>
    </location>
</feature>
<dbReference type="PANTHER" id="PTHR44329:SF298">
    <property type="entry name" value="MIXED LINEAGE KINASE DOMAIN-LIKE PROTEIN"/>
    <property type="match status" value="1"/>
</dbReference>
<feature type="domain" description="Protein kinase" evidence="6">
    <location>
        <begin position="1"/>
        <end position="170"/>
    </location>
</feature>
<keyword evidence="5" id="KW-0732">Signal</keyword>
<dbReference type="InterPro" id="IPR020635">
    <property type="entry name" value="Tyr_kinase_cat_dom"/>
</dbReference>
<evidence type="ECO:0000313" key="7">
    <source>
        <dbReference type="EMBL" id="ELR12284.1"/>
    </source>
</evidence>
<dbReference type="Gene3D" id="1.10.510.10">
    <property type="entry name" value="Transferase(Phosphotransferase) domain 1"/>
    <property type="match status" value="1"/>
</dbReference>
<gene>
    <name evidence="7" type="ORF">ACA1_372850</name>
</gene>
<dbReference type="EMBL" id="KB008119">
    <property type="protein sequence ID" value="ELR12284.1"/>
    <property type="molecule type" value="Genomic_DNA"/>
</dbReference>
<sequence length="589" mass="63215">MKRTFVLAATCLLGLLAVAQAQMDCGAGFFGDANGCCPTLIDGLAYFPDSQGCYPLSLESGVFYADENGCYPNENVLWLAPEILENKAYTEKADVYSLGVIFWELLTKERFFGHVKFMSILEDMVKEGQRPAIPDSCIPSYKQLIERCWAQVPEERPSCKEIVERINAIIQGVCPDIATYDADADATFKAKLEREAELRLRHDKQLRQKRQQKVRAAQRVNVNVRAVGAAEPKTRVLTQSIKELAASRCSKGDIIEFMEEFLKLRKESLQRQVDDDPDEPDDDGGDAGVAAGAKFGGGDAVQRAKKAEEERRWIDEFLSRLESEKAAPPKRDVVTPPPDDDDAADSDSDSDGAPDSMASPPPKAPGSAYQESPPLSPLAASSRRGLMVSGVLRGRDGIPAPLSPQPRKAGSYRGPAPPRSPSLDDFKSPSLSNSGGDWRSTSARTGQRADGLGSTRSLSGLTPPSSDADKSDRTLTDAPPETPHASAAANEAAPALTPGKTDDDPAAAKRRPTVSGWSMGTRSAPTPRRDDAPRSALVTGQTLAASAPEPSAAAPTTTTSSWSKSTSWNAARGRTNTLSTRGPTQPDTP</sequence>
<evidence type="ECO:0000256" key="5">
    <source>
        <dbReference type="SAM" id="SignalP"/>
    </source>
</evidence>
<dbReference type="GO" id="GO:0004713">
    <property type="term" value="F:protein tyrosine kinase activity"/>
    <property type="evidence" value="ECO:0007669"/>
    <property type="project" value="InterPro"/>
</dbReference>
<keyword evidence="2 7" id="KW-0808">Transferase</keyword>
<dbReference type="RefSeq" id="XP_004334297.1">
    <property type="nucleotide sequence ID" value="XM_004334249.1"/>
</dbReference>
<dbReference type="Pfam" id="PF07714">
    <property type="entry name" value="PK_Tyr_Ser-Thr"/>
    <property type="match status" value="1"/>
</dbReference>
<dbReference type="GO" id="GO:0004674">
    <property type="term" value="F:protein serine/threonine kinase activity"/>
    <property type="evidence" value="ECO:0007669"/>
    <property type="project" value="TreeGrafter"/>
</dbReference>
<dbReference type="GeneID" id="14912900"/>
<dbReference type="Proteomes" id="UP000011083">
    <property type="component" value="Unassembled WGS sequence"/>
</dbReference>
<feature type="compositionally biased region" description="Polar residues" evidence="4">
    <location>
        <begin position="515"/>
        <end position="524"/>
    </location>
</feature>
<dbReference type="KEGG" id="acan:ACA1_372850"/>
<feature type="region of interest" description="Disordered" evidence="4">
    <location>
        <begin position="269"/>
        <end position="589"/>
    </location>
</feature>
<feature type="compositionally biased region" description="Acidic residues" evidence="4">
    <location>
        <begin position="338"/>
        <end position="352"/>
    </location>
</feature>
<name>L8GHF6_ACACF</name>
<dbReference type="InterPro" id="IPR051681">
    <property type="entry name" value="Ser/Thr_Kinases-Pseudokinases"/>
</dbReference>
<evidence type="ECO:0000259" key="6">
    <source>
        <dbReference type="PROSITE" id="PS50011"/>
    </source>
</evidence>
<feature type="compositionally biased region" description="Low complexity" evidence="4">
    <location>
        <begin position="485"/>
        <end position="495"/>
    </location>
</feature>
<keyword evidence="2 7" id="KW-0418">Kinase</keyword>
<dbReference type="OrthoDB" id="1890790at2759"/>
<dbReference type="PROSITE" id="PS50011">
    <property type="entry name" value="PROTEIN_KINASE_DOM"/>
    <property type="match status" value="1"/>
</dbReference>
<keyword evidence="3" id="KW-0067">ATP-binding</keyword>
<protein>
    <submittedName>
        <fullName evidence="7">Mitogen-activated protein kinase kinase kinase</fullName>
    </submittedName>
</protein>
<dbReference type="PANTHER" id="PTHR44329">
    <property type="entry name" value="SERINE/THREONINE-PROTEIN KINASE TNNI3K-RELATED"/>
    <property type="match status" value="1"/>
</dbReference>
<feature type="chain" id="PRO_5003989532" evidence="5">
    <location>
        <begin position="22"/>
        <end position="589"/>
    </location>
</feature>
<evidence type="ECO:0000256" key="2">
    <source>
        <dbReference type="ARBA" id="ARBA00022777"/>
    </source>
</evidence>
<keyword evidence="1" id="KW-0547">Nucleotide-binding</keyword>
<feature type="compositionally biased region" description="Polar residues" evidence="4">
    <location>
        <begin position="454"/>
        <end position="465"/>
    </location>
</feature>
<dbReference type="GO" id="GO:0005524">
    <property type="term" value="F:ATP binding"/>
    <property type="evidence" value="ECO:0007669"/>
    <property type="project" value="UniProtKB-KW"/>
</dbReference>
<dbReference type="STRING" id="1257118.L8GHF6"/>
<dbReference type="InterPro" id="IPR000719">
    <property type="entry name" value="Prot_kinase_dom"/>
</dbReference>
<evidence type="ECO:0000256" key="3">
    <source>
        <dbReference type="ARBA" id="ARBA00022840"/>
    </source>
</evidence>
<dbReference type="InterPro" id="IPR011009">
    <property type="entry name" value="Kinase-like_dom_sf"/>
</dbReference>
<feature type="compositionally biased region" description="Polar residues" evidence="4">
    <location>
        <begin position="429"/>
        <end position="445"/>
    </location>
</feature>
<organism evidence="7 8">
    <name type="scientific">Acanthamoeba castellanii (strain ATCC 30010 / Neff)</name>
    <dbReference type="NCBI Taxonomy" id="1257118"/>
    <lineage>
        <taxon>Eukaryota</taxon>
        <taxon>Amoebozoa</taxon>
        <taxon>Discosea</taxon>
        <taxon>Longamoebia</taxon>
        <taxon>Centramoebida</taxon>
        <taxon>Acanthamoebidae</taxon>
        <taxon>Acanthamoeba</taxon>
    </lineage>
</organism>
<dbReference type="VEuPathDB" id="AmoebaDB:ACA1_372850"/>